<feature type="region of interest" description="Disordered" evidence="4">
    <location>
        <begin position="353"/>
        <end position="382"/>
    </location>
</feature>
<dbReference type="Gene3D" id="3.40.50.1820">
    <property type="entry name" value="alpha/beta hydrolase"/>
    <property type="match status" value="1"/>
</dbReference>
<dbReference type="InterPro" id="IPR029058">
    <property type="entry name" value="AB_hydrolase_fold"/>
</dbReference>
<dbReference type="CDD" id="cd05233">
    <property type="entry name" value="SDR_c"/>
    <property type="match status" value="1"/>
</dbReference>
<dbReference type="InterPro" id="IPR002347">
    <property type="entry name" value="SDR_fam"/>
</dbReference>
<evidence type="ECO:0008006" key="7">
    <source>
        <dbReference type="Google" id="ProtNLM"/>
    </source>
</evidence>
<dbReference type="SUPFAM" id="SSF53474">
    <property type="entry name" value="alpha/beta-Hydrolases"/>
    <property type="match status" value="1"/>
</dbReference>
<dbReference type="InterPro" id="IPR020904">
    <property type="entry name" value="Sc_DH/Rdtase_CS"/>
</dbReference>
<dbReference type="PANTHER" id="PTHR43391:SF82">
    <property type="entry name" value="OXIDOREDUCTASE SADH-RELATED"/>
    <property type="match status" value="1"/>
</dbReference>
<dbReference type="InterPro" id="IPR036291">
    <property type="entry name" value="NAD(P)-bd_dom_sf"/>
</dbReference>
<proteinExistence type="inferred from homology"/>
<name>A0ABQ6IQ50_9MICO</name>
<dbReference type="RefSeq" id="WP_284302867.1">
    <property type="nucleotide sequence ID" value="NZ_BSUO01000001.1"/>
</dbReference>
<evidence type="ECO:0000313" key="6">
    <source>
        <dbReference type="Proteomes" id="UP001157126"/>
    </source>
</evidence>
<dbReference type="PRINTS" id="PR00081">
    <property type="entry name" value="GDHRDH"/>
</dbReference>
<dbReference type="PRINTS" id="PR00080">
    <property type="entry name" value="SDRFAMILY"/>
</dbReference>
<dbReference type="Pfam" id="PF00106">
    <property type="entry name" value="adh_short"/>
    <property type="match status" value="1"/>
</dbReference>
<dbReference type="Gene3D" id="3.40.50.720">
    <property type="entry name" value="NAD(P)-binding Rossmann-like Domain"/>
    <property type="match status" value="1"/>
</dbReference>
<organism evidence="5 6">
    <name type="scientific">Mobilicoccus caccae</name>
    <dbReference type="NCBI Taxonomy" id="1859295"/>
    <lineage>
        <taxon>Bacteria</taxon>
        <taxon>Bacillati</taxon>
        <taxon>Actinomycetota</taxon>
        <taxon>Actinomycetes</taxon>
        <taxon>Micrococcales</taxon>
        <taxon>Dermatophilaceae</taxon>
        <taxon>Mobilicoccus</taxon>
    </lineage>
</organism>
<dbReference type="PANTHER" id="PTHR43391">
    <property type="entry name" value="RETINOL DEHYDROGENASE-RELATED"/>
    <property type="match status" value="1"/>
</dbReference>
<keyword evidence="6" id="KW-1185">Reference proteome</keyword>
<dbReference type="PROSITE" id="PS00061">
    <property type="entry name" value="ADH_SHORT"/>
    <property type="match status" value="1"/>
</dbReference>
<reference evidence="6" key="1">
    <citation type="journal article" date="2019" name="Int. J. Syst. Evol. Microbiol.">
        <title>The Global Catalogue of Microorganisms (GCM) 10K type strain sequencing project: providing services to taxonomists for standard genome sequencing and annotation.</title>
        <authorList>
            <consortium name="The Broad Institute Genomics Platform"/>
            <consortium name="The Broad Institute Genome Sequencing Center for Infectious Disease"/>
            <person name="Wu L."/>
            <person name="Ma J."/>
        </authorList>
    </citation>
    <scope>NUCLEOTIDE SEQUENCE [LARGE SCALE GENOMIC DNA]</scope>
    <source>
        <strain evidence="6">NBRC 113072</strain>
    </source>
</reference>
<gene>
    <name evidence="5" type="ORF">GCM10025883_08790</name>
</gene>
<dbReference type="Proteomes" id="UP001157126">
    <property type="component" value="Unassembled WGS sequence"/>
</dbReference>
<evidence type="ECO:0000256" key="3">
    <source>
        <dbReference type="RuleBase" id="RU000363"/>
    </source>
</evidence>
<comment type="similarity">
    <text evidence="1 3">Belongs to the short-chain dehydrogenases/reductases (SDR) family.</text>
</comment>
<accession>A0ABQ6IQ50</accession>
<evidence type="ECO:0000256" key="1">
    <source>
        <dbReference type="ARBA" id="ARBA00006484"/>
    </source>
</evidence>
<comment type="caution">
    <text evidence="5">The sequence shown here is derived from an EMBL/GenBank/DDBJ whole genome shotgun (WGS) entry which is preliminary data.</text>
</comment>
<evidence type="ECO:0000256" key="2">
    <source>
        <dbReference type="ARBA" id="ARBA00023002"/>
    </source>
</evidence>
<protein>
    <recommendedName>
        <fullName evidence="7">Short-chain dehydrogenase</fullName>
    </recommendedName>
</protein>
<keyword evidence="2" id="KW-0560">Oxidoreductase</keyword>
<sequence>MIHGDADLMVHPSGGRATADLIAGSRHVTIPGMRHHIAPGLTTRLTTLIADHAQGLPVGDTDDPAGERRARTRPVVAAVTGAGSGIGRALALELARRGADLALCDVDADGLETTRVRAAELGARVLTSVVDVSERAAVAAWARETVAHFGVVDQLYNNAGIGSGGRYVLDGDYDDLERSLAVNLWGVIHGTKEFLPHLIASGAGVLVNISSLNGVLAQPGLGPYVTAKFGVRGFTETVRAEMLTDGHPVAVTVVHPGGVKTDIATSRLEKARLAGEVIGVEDEARTAFYNDHILLTEPEDAATTILDGVAAGRPRVLIGADARIIDAFVRATPTLAVRGAVVLERLIRRSARRLAESRAGEETPLGAPVVPATAVPDGGPPP</sequence>
<evidence type="ECO:0000313" key="5">
    <source>
        <dbReference type="EMBL" id="GMA38834.1"/>
    </source>
</evidence>
<evidence type="ECO:0000256" key="4">
    <source>
        <dbReference type="SAM" id="MobiDB-lite"/>
    </source>
</evidence>
<dbReference type="EMBL" id="BSUO01000001">
    <property type="protein sequence ID" value="GMA38834.1"/>
    <property type="molecule type" value="Genomic_DNA"/>
</dbReference>
<dbReference type="SUPFAM" id="SSF51735">
    <property type="entry name" value="NAD(P)-binding Rossmann-fold domains"/>
    <property type="match status" value="1"/>
</dbReference>